<evidence type="ECO:0000259" key="2">
    <source>
        <dbReference type="Pfam" id="PF13581"/>
    </source>
</evidence>
<comment type="caution">
    <text evidence="3">The sequence shown here is derived from an EMBL/GenBank/DDBJ whole genome shotgun (WGS) entry which is preliminary data.</text>
</comment>
<name>A0ABQ3XJ19_9ACTN</name>
<dbReference type="Proteomes" id="UP000612282">
    <property type="component" value="Unassembled WGS sequence"/>
</dbReference>
<protein>
    <recommendedName>
        <fullName evidence="2">Histidine kinase/HSP90-like ATPase domain-containing protein</fullName>
    </recommendedName>
</protein>
<evidence type="ECO:0000313" key="3">
    <source>
        <dbReference type="EMBL" id="GID58501.1"/>
    </source>
</evidence>
<evidence type="ECO:0000313" key="4">
    <source>
        <dbReference type="Proteomes" id="UP000612282"/>
    </source>
</evidence>
<evidence type="ECO:0000256" key="1">
    <source>
        <dbReference type="ARBA" id="ARBA00022527"/>
    </source>
</evidence>
<reference evidence="3 4" key="1">
    <citation type="submission" date="2021-01" db="EMBL/GenBank/DDBJ databases">
        <title>Whole genome shotgun sequence of Actinoplanes couchii NBRC 106145.</title>
        <authorList>
            <person name="Komaki H."/>
            <person name="Tamura T."/>
        </authorList>
    </citation>
    <scope>NUCLEOTIDE SEQUENCE [LARGE SCALE GENOMIC DNA]</scope>
    <source>
        <strain evidence="3 4">NBRC 106145</strain>
    </source>
</reference>
<dbReference type="PANTHER" id="PTHR35526">
    <property type="entry name" value="ANTI-SIGMA-F FACTOR RSBW-RELATED"/>
    <property type="match status" value="1"/>
</dbReference>
<dbReference type="RefSeq" id="WP_239145685.1">
    <property type="nucleotide sequence ID" value="NZ_BAAAQE010000013.1"/>
</dbReference>
<dbReference type="EMBL" id="BOMG01000086">
    <property type="protein sequence ID" value="GID58501.1"/>
    <property type="molecule type" value="Genomic_DNA"/>
</dbReference>
<feature type="domain" description="Histidine kinase/HSP90-like ATPase" evidence="2">
    <location>
        <begin position="22"/>
        <end position="103"/>
    </location>
</feature>
<dbReference type="InterPro" id="IPR036890">
    <property type="entry name" value="HATPase_C_sf"/>
</dbReference>
<dbReference type="InterPro" id="IPR050267">
    <property type="entry name" value="Anti-sigma-factor_SerPK"/>
</dbReference>
<dbReference type="InterPro" id="IPR003594">
    <property type="entry name" value="HATPase_dom"/>
</dbReference>
<accession>A0ABQ3XJ19</accession>
<gene>
    <name evidence="3" type="ORF">Aco03nite_069050</name>
</gene>
<keyword evidence="1" id="KW-0723">Serine/threonine-protein kinase</keyword>
<organism evidence="3 4">
    <name type="scientific">Actinoplanes couchii</name>
    <dbReference type="NCBI Taxonomy" id="403638"/>
    <lineage>
        <taxon>Bacteria</taxon>
        <taxon>Bacillati</taxon>
        <taxon>Actinomycetota</taxon>
        <taxon>Actinomycetes</taxon>
        <taxon>Micromonosporales</taxon>
        <taxon>Micromonosporaceae</taxon>
        <taxon>Actinoplanes</taxon>
    </lineage>
</organism>
<keyword evidence="1" id="KW-0808">Transferase</keyword>
<dbReference type="Gene3D" id="3.30.565.10">
    <property type="entry name" value="Histidine kinase-like ATPase, C-terminal domain"/>
    <property type="match status" value="1"/>
</dbReference>
<keyword evidence="1" id="KW-0418">Kinase</keyword>
<dbReference type="CDD" id="cd16936">
    <property type="entry name" value="HATPase_RsbW-like"/>
    <property type="match status" value="1"/>
</dbReference>
<sequence>MRAGLIGALNEHTRESLSDIPDRMILVVTEPVNNALRHGLAPTVVRLLPTGDRFVLDVADHDLSTLPELADIQQADAGGRGLHLARAFASIIGWYTADTAKRVWASFLFTP</sequence>
<dbReference type="PANTHER" id="PTHR35526:SF3">
    <property type="entry name" value="ANTI-SIGMA-F FACTOR RSBW"/>
    <property type="match status" value="1"/>
</dbReference>
<dbReference type="Pfam" id="PF13581">
    <property type="entry name" value="HATPase_c_2"/>
    <property type="match status" value="1"/>
</dbReference>
<dbReference type="SUPFAM" id="SSF55874">
    <property type="entry name" value="ATPase domain of HSP90 chaperone/DNA topoisomerase II/histidine kinase"/>
    <property type="match status" value="1"/>
</dbReference>
<keyword evidence="4" id="KW-1185">Reference proteome</keyword>
<proteinExistence type="predicted"/>